<keyword evidence="2" id="KW-1185">Reference proteome</keyword>
<protein>
    <submittedName>
        <fullName evidence="1">Uncharacterized protein</fullName>
    </submittedName>
</protein>
<comment type="caution">
    <text evidence="1">The sequence shown here is derived from an EMBL/GenBank/DDBJ whole genome shotgun (WGS) entry which is preliminary data.</text>
</comment>
<organism evidence="1 2">
    <name type="scientific">Tenebrio molitor</name>
    <name type="common">Yellow mealworm beetle</name>
    <dbReference type="NCBI Taxonomy" id="7067"/>
    <lineage>
        <taxon>Eukaryota</taxon>
        <taxon>Metazoa</taxon>
        <taxon>Ecdysozoa</taxon>
        <taxon>Arthropoda</taxon>
        <taxon>Hexapoda</taxon>
        <taxon>Insecta</taxon>
        <taxon>Pterygota</taxon>
        <taxon>Neoptera</taxon>
        <taxon>Endopterygota</taxon>
        <taxon>Coleoptera</taxon>
        <taxon>Polyphaga</taxon>
        <taxon>Cucujiformia</taxon>
        <taxon>Tenebrionidae</taxon>
        <taxon>Tenebrio</taxon>
    </lineage>
</organism>
<evidence type="ECO:0000313" key="1">
    <source>
        <dbReference type="EMBL" id="KAH0813815.1"/>
    </source>
</evidence>
<gene>
    <name evidence="1" type="ORF">GEV33_008973</name>
</gene>
<dbReference type="EMBL" id="JABDTM020024919">
    <property type="protein sequence ID" value="KAH0813815.1"/>
    <property type="molecule type" value="Genomic_DNA"/>
</dbReference>
<reference evidence="1" key="1">
    <citation type="journal article" date="2020" name="J Insects Food Feed">
        <title>The yellow mealworm (Tenebrio molitor) genome: a resource for the emerging insects as food and feed industry.</title>
        <authorList>
            <person name="Eriksson T."/>
            <person name="Andere A."/>
            <person name="Kelstrup H."/>
            <person name="Emery V."/>
            <person name="Picard C."/>
        </authorList>
    </citation>
    <scope>NUCLEOTIDE SEQUENCE</scope>
    <source>
        <strain evidence="1">Stoneville</strain>
        <tissue evidence="1">Whole head</tissue>
    </source>
</reference>
<sequence>MLHSTYWWWKSVNLPGVRSVMHKYLEKKNEVNFDKIFHQTLEEARPEPGCSVGKQYDIQIYDDGIRVGFCLCYGESITYLATSLFCLRNLANTNLMNPPRTVCGVEASEVARTGCRHIWSEQFRLINRTSVDTDGLTRVVIFIRLNSIYKTWKRAGLTDVQFLIEIRRRSRQKDARTVPPAEALPQIDVLGDVIRQNPPILSGIAEEIVNLLPIDPDRPEELRFVVIAPPHSELTAILRRRPRNVFCLSVDDDNDGGSSAAVIWKLMNGTRRGLLVFIIIMGESCSTANFISRLWSLGTRKIAGAPSKMRTLLLLLLHDCSIDRRPTGASLQLKHVGFPETRIVTYGRVIPAATHVGIVGNFSGISRVETLNKDLIDGYQLFKDFCENLSEVPVPQLRFYEEESSGSLIEIPTVCPCKSSSWTGSF</sequence>
<dbReference type="Gene3D" id="1.10.287.1270">
    <property type="match status" value="1"/>
</dbReference>
<proteinExistence type="predicted"/>
<dbReference type="AlphaFoldDB" id="A0A8J6LA55"/>
<evidence type="ECO:0000313" key="2">
    <source>
        <dbReference type="Proteomes" id="UP000719412"/>
    </source>
</evidence>
<reference evidence="1" key="2">
    <citation type="submission" date="2021-08" db="EMBL/GenBank/DDBJ databases">
        <authorList>
            <person name="Eriksson T."/>
        </authorList>
    </citation>
    <scope>NUCLEOTIDE SEQUENCE</scope>
    <source>
        <strain evidence="1">Stoneville</strain>
        <tissue evidence="1">Whole head</tissue>
    </source>
</reference>
<accession>A0A8J6LA55</accession>
<dbReference type="Proteomes" id="UP000719412">
    <property type="component" value="Unassembled WGS sequence"/>
</dbReference>
<name>A0A8J6LA55_TENMO</name>